<reference evidence="2 3" key="1">
    <citation type="submission" date="2021-03" db="EMBL/GenBank/DDBJ databases">
        <title>Actinomadura violae sp. nov., isolated from lichen in Thailand.</title>
        <authorList>
            <person name="Kanchanasin P."/>
            <person name="Saeng-In P."/>
            <person name="Phongsopitanun W."/>
            <person name="Yuki M."/>
            <person name="Kudo T."/>
            <person name="Ohkuma M."/>
            <person name="Tanasupawat S."/>
        </authorList>
    </citation>
    <scope>NUCLEOTIDE SEQUENCE [LARGE SCALE GENOMIC DNA]</scope>
    <source>
        <strain evidence="2 3">LCR2-06</strain>
    </source>
</reference>
<proteinExistence type="predicted"/>
<accession>A0ABS3RW44</accession>
<dbReference type="EMBL" id="JAGEPF010000016">
    <property type="protein sequence ID" value="MBO2460977.1"/>
    <property type="molecule type" value="Genomic_DNA"/>
</dbReference>
<protein>
    <recommendedName>
        <fullName evidence="4">Minor tail protein</fullName>
    </recommendedName>
</protein>
<evidence type="ECO:0000313" key="3">
    <source>
        <dbReference type="Proteomes" id="UP000680206"/>
    </source>
</evidence>
<comment type="caution">
    <text evidence="2">The sequence shown here is derived from an EMBL/GenBank/DDBJ whole genome shotgun (WGS) entry which is preliminary data.</text>
</comment>
<sequence>MPTQAPPQQAQAAAPVAPPPFRRGVYEVEGTDYDQTKTMATGTVQFPTYTPRVNDWLTGIWFLIECTTASNAATVAFKADAPFSAIDHVTFYDTGNQPVFGPITGYDWLTIMKFGGYFLVGDPRSDISYSATAGSGSTGGSFSMVMYLPLEFVKRDSLGAVENKSTATSYTVEIVLAKSTDVYSTAPTTLGNVRIRTTLDGYTSPQPADPRSGVAHADSPPVPGTFQYWRSENVQLTAGSMSNVQRNGLGFPIRNILYKLVDSTGSRSQGDADWPDPVTVNFGRITLFQRQTKLWLSRMGKNYGLTSTSTDVSLGRENGVYPVWFTDDFGFQPGAELRNGYLVTQVGNELQWQGTVGGSGTHTLYTLTNWIATPGNNYGALTGR</sequence>
<dbReference type="Proteomes" id="UP000680206">
    <property type="component" value="Unassembled WGS sequence"/>
</dbReference>
<organism evidence="2 3">
    <name type="scientific">Actinomadura violacea</name>
    <dbReference type="NCBI Taxonomy" id="2819934"/>
    <lineage>
        <taxon>Bacteria</taxon>
        <taxon>Bacillati</taxon>
        <taxon>Actinomycetota</taxon>
        <taxon>Actinomycetes</taxon>
        <taxon>Streptosporangiales</taxon>
        <taxon>Thermomonosporaceae</taxon>
        <taxon>Actinomadura</taxon>
    </lineage>
</organism>
<dbReference type="RefSeq" id="WP_208244362.1">
    <property type="nucleotide sequence ID" value="NZ_JAGEPF010000016.1"/>
</dbReference>
<evidence type="ECO:0000256" key="1">
    <source>
        <dbReference type="SAM" id="MobiDB-lite"/>
    </source>
</evidence>
<feature type="compositionally biased region" description="Low complexity" evidence="1">
    <location>
        <begin position="1"/>
        <end position="15"/>
    </location>
</feature>
<feature type="region of interest" description="Disordered" evidence="1">
    <location>
        <begin position="1"/>
        <end position="20"/>
    </location>
</feature>
<gene>
    <name evidence="2" type="ORF">J4709_25665</name>
</gene>
<keyword evidence="3" id="KW-1185">Reference proteome</keyword>
<evidence type="ECO:0000313" key="2">
    <source>
        <dbReference type="EMBL" id="MBO2460977.1"/>
    </source>
</evidence>
<evidence type="ECO:0008006" key="4">
    <source>
        <dbReference type="Google" id="ProtNLM"/>
    </source>
</evidence>
<name>A0ABS3RW44_9ACTN</name>